<keyword evidence="2" id="KW-1185">Reference proteome</keyword>
<dbReference type="Proteomes" id="UP001612928">
    <property type="component" value="Unassembled WGS sequence"/>
</dbReference>
<dbReference type="EMBL" id="JBITMB010000011">
    <property type="protein sequence ID" value="MFI7445101.1"/>
    <property type="molecule type" value="Genomic_DNA"/>
</dbReference>
<protein>
    <submittedName>
        <fullName evidence="1">Uncharacterized protein</fullName>
    </submittedName>
</protein>
<evidence type="ECO:0000313" key="1">
    <source>
        <dbReference type="EMBL" id="MFI7445101.1"/>
    </source>
</evidence>
<gene>
    <name evidence="1" type="ORF">ACIBP5_34460</name>
</gene>
<sequence>MKGHPNDHLVRLAHSHLYPGITFEAPPDATDFLLLFTDDSESRTRLLRDTAGRPVLRVGARMNPKGTVVDEQVWEVRELVEDGGLLVLRLGNPIPAAPTR</sequence>
<evidence type="ECO:0000313" key="2">
    <source>
        <dbReference type="Proteomes" id="UP001612928"/>
    </source>
</evidence>
<reference evidence="1 2" key="1">
    <citation type="submission" date="2024-10" db="EMBL/GenBank/DDBJ databases">
        <title>The Natural Products Discovery Center: Release of the First 8490 Sequenced Strains for Exploring Actinobacteria Biosynthetic Diversity.</title>
        <authorList>
            <person name="Kalkreuter E."/>
            <person name="Kautsar S.A."/>
            <person name="Yang D."/>
            <person name="Bader C.D."/>
            <person name="Teijaro C.N."/>
            <person name="Fluegel L."/>
            <person name="Davis C.M."/>
            <person name="Simpson J.R."/>
            <person name="Lauterbach L."/>
            <person name="Steele A.D."/>
            <person name="Gui C."/>
            <person name="Meng S."/>
            <person name="Li G."/>
            <person name="Viehrig K."/>
            <person name="Ye F."/>
            <person name="Su P."/>
            <person name="Kiefer A.F."/>
            <person name="Nichols A."/>
            <person name="Cepeda A.J."/>
            <person name="Yan W."/>
            <person name="Fan B."/>
            <person name="Jiang Y."/>
            <person name="Adhikari A."/>
            <person name="Zheng C.-J."/>
            <person name="Schuster L."/>
            <person name="Cowan T.M."/>
            <person name="Smanski M.J."/>
            <person name="Chevrette M.G."/>
            <person name="De Carvalho L.P.S."/>
            <person name="Shen B."/>
        </authorList>
    </citation>
    <scope>NUCLEOTIDE SEQUENCE [LARGE SCALE GENOMIC DNA]</scope>
    <source>
        <strain evidence="1 2">NPDC049503</strain>
    </source>
</reference>
<organism evidence="1 2">
    <name type="scientific">Nonomuraea indica</name>
    <dbReference type="NCBI Taxonomy" id="1581193"/>
    <lineage>
        <taxon>Bacteria</taxon>
        <taxon>Bacillati</taxon>
        <taxon>Actinomycetota</taxon>
        <taxon>Actinomycetes</taxon>
        <taxon>Streptosporangiales</taxon>
        <taxon>Streptosporangiaceae</taxon>
        <taxon>Nonomuraea</taxon>
    </lineage>
</organism>
<name>A0ABW8AEC6_9ACTN</name>
<comment type="caution">
    <text evidence="1">The sequence shown here is derived from an EMBL/GenBank/DDBJ whole genome shotgun (WGS) entry which is preliminary data.</text>
</comment>
<dbReference type="RefSeq" id="WP_397025491.1">
    <property type="nucleotide sequence ID" value="NZ_JBITMB010000011.1"/>
</dbReference>
<accession>A0ABW8AEC6</accession>
<proteinExistence type="predicted"/>